<dbReference type="OrthoDB" id="3092841at2759"/>
<reference evidence="1 2" key="1">
    <citation type="journal article" date="2020" name="ISME J.">
        <title>Uncovering the hidden diversity of litter-decomposition mechanisms in mushroom-forming fungi.</title>
        <authorList>
            <person name="Floudas D."/>
            <person name="Bentzer J."/>
            <person name="Ahren D."/>
            <person name="Johansson T."/>
            <person name="Persson P."/>
            <person name="Tunlid A."/>
        </authorList>
    </citation>
    <scope>NUCLEOTIDE SEQUENCE [LARGE SCALE GENOMIC DNA]</scope>
    <source>
        <strain evidence="1 2">CBS 175.51</strain>
    </source>
</reference>
<dbReference type="AlphaFoldDB" id="A0A8H5CF78"/>
<accession>A0A8H5CF78</accession>
<dbReference type="Proteomes" id="UP000541558">
    <property type="component" value="Unassembled WGS sequence"/>
</dbReference>
<name>A0A8H5CF78_9AGAR</name>
<evidence type="ECO:0000313" key="2">
    <source>
        <dbReference type="Proteomes" id="UP000541558"/>
    </source>
</evidence>
<dbReference type="EMBL" id="JAACJK010000008">
    <property type="protein sequence ID" value="KAF5339412.1"/>
    <property type="molecule type" value="Genomic_DNA"/>
</dbReference>
<protein>
    <recommendedName>
        <fullName evidence="3">F-box domain-containing protein</fullName>
    </recommendedName>
</protein>
<sequence length="557" mass="62749">MSSATFESQIELDREIARLEQQLLDLKRRRNALSPISRIPPELLSNIFFLALCFLEADGVTPHKLDPNVTKQAICAVSHHWRETAFTDPKLWMEIHVRRTTSRTYLDLVRRHLRETQDVSLEAHDIDGNWFTAGHILDVEKTRLKRVVLGGTSMAILKLLQELKFQCEGVEALELTCNNSRSSAENGVLPNVARVFPRIRKLGHAMLRLPRASDMIRLAHITELVLRNLRPFTEEDVHQFFDILKGLKNLTTFTLVGLGSAANTNLSDRVVWSTEVELPRLKRFVLEVENTALLLALLEPLRFHGEMERLVIATFDMSRTELNRRVISATTIAFSHMSAPETMRMTTRFCTGSVRGSEDSGLLVAYQLVAGWVDRLDRHFQMVLPVLPDGHLGHSSPAPVYPFFTLQFMDPDCWILSNVLHISVNTRPTLSFWGCIARISTLRQLTVNAWGMDDYFLQILQDEGPSSVGDRALEVPTPFPALTSIRVNTDTLSTPGLDVDYARALAQALQAWAAGAGEVGVGKIHSLVFRSCVSQLDEVTRDLLSSVALEVVWKMRN</sequence>
<proteinExistence type="predicted"/>
<evidence type="ECO:0008006" key="3">
    <source>
        <dbReference type="Google" id="ProtNLM"/>
    </source>
</evidence>
<comment type="caution">
    <text evidence="1">The sequence shown here is derived from an EMBL/GenBank/DDBJ whole genome shotgun (WGS) entry which is preliminary data.</text>
</comment>
<dbReference type="SUPFAM" id="SSF52047">
    <property type="entry name" value="RNI-like"/>
    <property type="match status" value="1"/>
</dbReference>
<keyword evidence="2" id="KW-1185">Reference proteome</keyword>
<evidence type="ECO:0000313" key="1">
    <source>
        <dbReference type="EMBL" id="KAF5339412.1"/>
    </source>
</evidence>
<organism evidence="1 2">
    <name type="scientific">Ephemerocybe angulata</name>
    <dbReference type="NCBI Taxonomy" id="980116"/>
    <lineage>
        <taxon>Eukaryota</taxon>
        <taxon>Fungi</taxon>
        <taxon>Dikarya</taxon>
        <taxon>Basidiomycota</taxon>
        <taxon>Agaricomycotina</taxon>
        <taxon>Agaricomycetes</taxon>
        <taxon>Agaricomycetidae</taxon>
        <taxon>Agaricales</taxon>
        <taxon>Agaricineae</taxon>
        <taxon>Psathyrellaceae</taxon>
        <taxon>Ephemerocybe</taxon>
    </lineage>
</organism>
<gene>
    <name evidence="1" type="ORF">D9611_009886</name>
</gene>